<feature type="compositionally biased region" description="Acidic residues" evidence="1">
    <location>
        <begin position="53"/>
        <end position="67"/>
    </location>
</feature>
<keyword evidence="2" id="KW-0732">Signal</keyword>
<dbReference type="GeneID" id="30017994"/>
<proteinExistence type="predicted"/>
<dbReference type="EMBL" id="AZHB01000003">
    <property type="protein sequence ID" value="OAA71151.1"/>
    <property type="molecule type" value="Genomic_DNA"/>
</dbReference>
<name>A0A168CAG2_CORFA</name>
<reference evidence="3 4" key="1">
    <citation type="journal article" date="2016" name="Genome Biol. Evol.">
        <title>Divergent and convergent evolution of fungal pathogenicity.</title>
        <authorList>
            <person name="Shang Y."/>
            <person name="Xiao G."/>
            <person name="Zheng P."/>
            <person name="Cen K."/>
            <person name="Zhan S."/>
            <person name="Wang C."/>
        </authorList>
    </citation>
    <scope>NUCLEOTIDE SEQUENCE [LARGE SCALE GENOMIC DNA]</scope>
    <source>
        <strain evidence="3 4">ARSEF 2679</strain>
    </source>
</reference>
<protein>
    <submittedName>
        <fullName evidence="3">Uncharacterized protein</fullName>
    </submittedName>
</protein>
<dbReference type="RefSeq" id="XP_018707032.1">
    <property type="nucleotide sequence ID" value="XM_018845309.1"/>
</dbReference>
<feature type="compositionally biased region" description="Pro residues" evidence="1">
    <location>
        <begin position="78"/>
        <end position="87"/>
    </location>
</feature>
<evidence type="ECO:0000313" key="4">
    <source>
        <dbReference type="Proteomes" id="UP000076744"/>
    </source>
</evidence>
<evidence type="ECO:0000256" key="1">
    <source>
        <dbReference type="SAM" id="MobiDB-lite"/>
    </source>
</evidence>
<accession>A0A168CAG2</accession>
<dbReference type="Proteomes" id="UP000076744">
    <property type="component" value="Unassembled WGS sequence"/>
</dbReference>
<gene>
    <name evidence="3" type="ORF">ISF_01702</name>
</gene>
<organism evidence="3 4">
    <name type="scientific">Cordyceps fumosorosea (strain ARSEF 2679)</name>
    <name type="common">Isaria fumosorosea</name>
    <dbReference type="NCBI Taxonomy" id="1081104"/>
    <lineage>
        <taxon>Eukaryota</taxon>
        <taxon>Fungi</taxon>
        <taxon>Dikarya</taxon>
        <taxon>Ascomycota</taxon>
        <taxon>Pezizomycotina</taxon>
        <taxon>Sordariomycetes</taxon>
        <taxon>Hypocreomycetidae</taxon>
        <taxon>Hypocreales</taxon>
        <taxon>Cordycipitaceae</taxon>
        <taxon>Cordyceps</taxon>
    </lineage>
</organism>
<feature type="region of interest" description="Disordered" evidence="1">
    <location>
        <begin position="52"/>
        <end position="92"/>
    </location>
</feature>
<feature type="chain" id="PRO_5007895895" evidence="2">
    <location>
        <begin position="20"/>
        <end position="211"/>
    </location>
</feature>
<evidence type="ECO:0000313" key="3">
    <source>
        <dbReference type="EMBL" id="OAA71151.1"/>
    </source>
</evidence>
<feature type="compositionally biased region" description="Low complexity" evidence="1">
    <location>
        <begin position="105"/>
        <end position="136"/>
    </location>
</feature>
<dbReference type="AlphaFoldDB" id="A0A168CAG2"/>
<feature type="region of interest" description="Disordered" evidence="1">
    <location>
        <begin position="105"/>
        <end position="175"/>
    </location>
</feature>
<feature type="signal peptide" evidence="2">
    <location>
        <begin position="1"/>
        <end position="19"/>
    </location>
</feature>
<evidence type="ECO:0000256" key="2">
    <source>
        <dbReference type="SAM" id="SignalP"/>
    </source>
</evidence>
<keyword evidence="4" id="KW-1185">Reference proteome</keyword>
<comment type="caution">
    <text evidence="3">The sequence shown here is derived from an EMBL/GenBank/DDBJ whole genome shotgun (WGS) entry which is preliminary data.</text>
</comment>
<sequence>MPHFTMSLETLQLVTLCCAALCSLALLHTARTISSSLRNTSSALLYYAAELTPVEEEEEEEEKDEREEFPSSDLVSPPASPTPPSPTTPDAMDLLLYQEATAAATTTQPEWEAPLSPVLSSSSSSLSPLPEVAVSSLEEELRRAARSESVQPGISPPTRPGSSRPLSYPGVARAAQKEKEGLQACKRTSLIAVPVAPARCVKRDCDGGMKK</sequence>